<reference evidence="1" key="1">
    <citation type="submission" date="2014-07" db="EMBL/GenBank/DDBJ databases">
        <authorList>
            <person name="Martin A.A"/>
            <person name="De Silva N."/>
        </authorList>
    </citation>
    <scope>NUCLEOTIDE SEQUENCE</scope>
</reference>
<dbReference type="Proteomes" id="UP000035680">
    <property type="component" value="Unassembled WGS sequence"/>
</dbReference>
<evidence type="ECO:0000313" key="2">
    <source>
        <dbReference type="WBParaSite" id="SVE_0812100.1"/>
    </source>
</evidence>
<dbReference type="WBParaSite" id="SVE_0812100.1">
    <property type="protein sequence ID" value="SVE_0812100.1"/>
    <property type="gene ID" value="SVE_0812100"/>
</dbReference>
<name>A0A0K0FGW4_STRVS</name>
<protein>
    <submittedName>
        <fullName evidence="2">Uncharacterized protein</fullName>
    </submittedName>
</protein>
<dbReference type="AlphaFoldDB" id="A0A0K0FGW4"/>
<proteinExistence type="predicted"/>
<reference evidence="2" key="2">
    <citation type="submission" date="2015-08" db="UniProtKB">
        <authorList>
            <consortium name="WormBaseParasite"/>
        </authorList>
    </citation>
    <scope>IDENTIFICATION</scope>
</reference>
<evidence type="ECO:0000313" key="1">
    <source>
        <dbReference type="Proteomes" id="UP000035680"/>
    </source>
</evidence>
<keyword evidence="1" id="KW-1185">Reference proteome</keyword>
<organism evidence="1 2">
    <name type="scientific">Strongyloides venezuelensis</name>
    <name type="common">Threadworm</name>
    <dbReference type="NCBI Taxonomy" id="75913"/>
    <lineage>
        <taxon>Eukaryota</taxon>
        <taxon>Metazoa</taxon>
        <taxon>Ecdysozoa</taxon>
        <taxon>Nematoda</taxon>
        <taxon>Chromadorea</taxon>
        <taxon>Rhabditida</taxon>
        <taxon>Tylenchina</taxon>
        <taxon>Panagrolaimomorpha</taxon>
        <taxon>Strongyloidoidea</taxon>
        <taxon>Strongyloididae</taxon>
        <taxon>Strongyloides</taxon>
    </lineage>
</organism>
<accession>A0A0K0FGW4</accession>
<sequence>MEALRSDKDPGSPNQQRGLMKVRQFKFGKDYSNISKSERYGITEWSTFPFEASNAQAAFKLKIANDVQTQREIKNDYMRLVDYLKCNYTGEESIAAARHKLSSLRISRSVDLINVGNEIARLIDMIYVEEFHKDRLRRKKQRLAELLPVEIIRSLIKHDRPLCEPFDHTILVAKNY</sequence>